<proteinExistence type="predicted"/>
<evidence type="ECO:0000313" key="2">
    <source>
        <dbReference type="WBParaSite" id="SVE_0010600.1"/>
    </source>
</evidence>
<dbReference type="AlphaFoldDB" id="A0A0K0EUB3"/>
<accession>A0A0K0EUB3</accession>
<evidence type="ECO:0000313" key="1">
    <source>
        <dbReference type="Proteomes" id="UP000035680"/>
    </source>
</evidence>
<organism evidence="1 2">
    <name type="scientific">Strongyloides venezuelensis</name>
    <name type="common">Threadworm</name>
    <dbReference type="NCBI Taxonomy" id="75913"/>
    <lineage>
        <taxon>Eukaryota</taxon>
        <taxon>Metazoa</taxon>
        <taxon>Ecdysozoa</taxon>
        <taxon>Nematoda</taxon>
        <taxon>Chromadorea</taxon>
        <taxon>Rhabditida</taxon>
        <taxon>Tylenchina</taxon>
        <taxon>Panagrolaimomorpha</taxon>
        <taxon>Strongyloidoidea</taxon>
        <taxon>Strongyloididae</taxon>
        <taxon>Strongyloides</taxon>
    </lineage>
</organism>
<name>A0A0K0EUB3_STRVS</name>
<dbReference type="WBParaSite" id="SVE_0010600.1">
    <property type="protein sequence ID" value="SVE_0010600.1"/>
    <property type="gene ID" value="SVE_0010600"/>
</dbReference>
<reference evidence="2" key="2">
    <citation type="submission" date="2015-08" db="UniProtKB">
        <authorList>
            <consortium name="WormBaseParasite"/>
        </authorList>
    </citation>
    <scope>IDENTIFICATION</scope>
</reference>
<protein>
    <submittedName>
        <fullName evidence="2">Uncharacterized protein</fullName>
    </submittedName>
</protein>
<dbReference type="Proteomes" id="UP000035680">
    <property type="component" value="Unassembled WGS sequence"/>
</dbReference>
<reference evidence="1" key="1">
    <citation type="submission" date="2014-07" db="EMBL/GenBank/DDBJ databases">
        <authorList>
            <person name="Martin A.A"/>
            <person name="De Silva N."/>
        </authorList>
    </citation>
    <scope>NUCLEOTIDE SEQUENCE</scope>
</reference>
<keyword evidence="1" id="KW-1185">Reference proteome</keyword>
<sequence length="88" mass="10236">MNFLYDAKFASKQLRNNSSAFVNIVKEMYLEKDKKEEGKQSNKLLSTVKNSPTHNNYGVNKAFHETYISLLESQIDKQEVFNGKKMKK</sequence>